<sequence>MAVWRILLLVIQLIGVYGINYFTYKKQSLCNLRDRINNNCYVYRLKGSALECALNCAANPACSKFIFSKDADNCYIPSGCSFTPACSVFDPDLMLYTSDLDTVTEQAPIETTQNLIETTQNIIETTQNPIETTQNPIETTQNLIETTQNLIETTQNPIETTQNPIETTQNPIETTQNLIETTQNPIETTQNPIETTQNLIETTQNPIETTQNPIETTQNPIETTQNPIETTQNPIETTQNPIETTQNPIETTQNLIKTTQNPIETTQNPIETTQNPIETTQNPIETTQNPIETTQNPIETTQNPIETTQNPIETTQNLIETTQNPPENGGTTHDLHATQCKNGGLFSIGACLCQFAGTVGSFCERNPTSCSELVSSGYPDGEYTVTLDVIGDGSKLVKTQCTIGSGFAWRDLLRNSGNFDVTYGFDDYETGYFLGPNDFFIGLENMLPLLSSGKEDSFYINYNSASLYGPAWITYTNLRLIKKNNHDYEFNQDQGSDVTGNFIYPGTSDLGVAPNNEIIGKYFDPTFSLSASCASGTNRGWWYDSEGCPALNPLGLNYKTLPGATTKRHFQVPGASNANIKESFDYFQVLYRE</sequence>
<dbReference type="EMBL" id="JAWDGP010001867">
    <property type="protein sequence ID" value="KAK3787333.1"/>
    <property type="molecule type" value="Genomic_DNA"/>
</dbReference>
<dbReference type="InterPro" id="IPR014716">
    <property type="entry name" value="Fibrinogen_a/b/g_C_1"/>
</dbReference>
<name>A0AAE1DZI6_9GAST</name>
<evidence type="ECO:0000313" key="3">
    <source>
        <dbReference type="Proteomes" id="UP001283361"/>
    </source>
</evidence>
<dbReference type="Gene3D" id="3.90.215.10">
    <property type="entry name" value="Gamma Fibrinogen, chain A, domain 1"/>
    <property type="match status" value="1"/>
</dbReference>
<keyword evidence="1" id="KW-0732">Signal</keyword>
<dbReference type="SUPFAM" id="SSF57997">
    <property type="entry name" value="Tropomyosin"/>
    <property type="match status" value="1"/>
</dbReference>
<feature type="chain" id="PRO_5042263791" description="Fibrinogen C-terminal domain-containing protein" evidence="1">
    <location>
        <begin position="19"/>
        <end position="593"/>
    </location>
</feature>
<evidence type="ECO:0000313" key="2">
    <source>
        <dbReference type="EMBL" id="KAK3787333.1"/>
    </source>
</evidence>
<dbReference type="Gene3D" id="1.10.287.2610">
    <property type="match status" value="1"/>
</dbReference>
<dbReference type="PANTHER" id="PTHR36493">
    <property type="entry name" value="NEUROBLAST DIFFERENTIATION-ASSOCIATED PROTEIN AHNAK-LIKE PROTEIN"/>
    <property type="match status" value="1"/>
</dbReference>
<evidence type="ECO:0000256" key="1">
    <source>
        <dbReference type="SAM" id="SignalP"/>
    </source>
</evidence>
<dbReference type="Proteomes" id="UP001283361">
    <property type="component" value="Unassembled WGS sequence"/>
</dbReference>
<keyword evidence="3" id="KW-1185">Reference proteome</keyword>
<dbReference type="AlphaFoldDB" id="A0AAE1DZI6"/>
<dbReference type="PANTHER" id="PTHR36493:SF3">
    <property type="entry name" value="CHITIN-BINDING TYPE-4 DOMAIN-CONTAINING PROTEIN"/>
    <property type="match status" value="1"/>
</dbReference>
<feature type="signal peptide" evidence="1">
    <location>
        <begin position="1"/>
        <end position="18"/>
    </location>
</feature>
<reference evidence="2" key="1">
    <citation type="journal article" date="2023" name="G3 (Bethesda)">
        <title>A reference genome for the long-term kleptoplast-retaining sea slug Elysia crispata morphotype clarki.</title>
        <authorList>
            <person name="Eastman K.E."/>
            <person name="Pendleton A.L."/>
            <person name="Shaikh M.A."/>
            <person name="Suttiyut T."/>
            <person name="Ogas R."/>
            <person name="Tomko P."/>
            <person name="Gavelis G."/>
            <person name="Widhalm J.R."/>
            <person name="Wisecaver J.H."/>
        </authorList>
    </citation>
    <scope>NUCLEOTIDE SEQUENCE</scope>
    <source>
        <strain evidence="2">ECLA1</strain>
    </source>
</reference>
<evidence type="ECO:0008006" key="4">
    <source>
        <dbReference type="Google" id="ProtNLM"/>
    </source>
</evidence>
<protein>
    <recommendedName>
        <fullName evidence="4">Fibrinogen C-terminal domain-containing protein</fullName>
    </recommendedName>
</protein>
<organism evidence="2 3">
    <name type="scientific">Elysia crispata</name>
    <name type="common">lettuce slug</name>
    <dbReference type="NCBI Taxonomy" id="231223"/>
    <lineage>
        <taxon>Eukaryota</taxon>
        <taxon>Metazoa</taxon>
        <taxon>Spiralia</taxon>
        <taxon>Lophotrochozoa</taxon>
        <taxon>Mollusca</taxon>
        <taxon>Gastropoda</taxon>
        <taxon>Heterobranchia</taxon>
        <taxon>Euthyneura</taxon>
        <taxon>Panpulmonata</taxon>
        <taxon>Sacoglossa</taxon>
        <taxon>Placobranchoidea</taxon>
        <taxon>Plakobranchidae</taxon>
        <taxon>Elysia</taxon>
    </lineage>
</organism>
<proteinExistence type="predicted"/>
<accession>A0AAE1DZI6</accession>
<comment type="caution">
    <text evidence="2">The sequence shown here is derived from an EMBL/GenBank/DDBJ whole genome shotgun (WGS) entry which is preliminary data.</text>
</comment>
<dbReference type="InterPro" id="IPR036056">
    <property type="entry name" value="Fibrinogen-like_C"/>
</dbReference>
<dbReference type="SUPFAM" id="SSF56496">
    <property type="entry name" value="Fibrinogen C-terminal domain-like"/>
    <property type="match status" value="1"/>
</dbReference>
<gene>
    <name evidence="2" type="ORF">RRG08_025286</name>
</gene>